<accession>F2RFU4</accession>
<dbReference type="GeneID" id="51864524"/>
<name>F2RFU4_STRVP</name>
<dbReference type="Proteomes" id="UP000006854">
    <property type="component" value="Chromosome"/>
</dbReference>
<organism evidence="2 3">
    <name type="scientific">Streptomyces venezuelae (strain ATCC 10712 / CBS 650.69 / DSM 40230 / JCM 4526 / NBRC 13096 / PD 04745)</name>
    <dbReference type="NCBI Taxonomy" id="953739"/>
    <lineage>
        <taxon>Bacteria</taxon>
        <taxon>Bacillati</taxon>
        <taxon>Actinomycetota</taxon>
        <taxon>Actinomycetes</taxon>
        <taxon>Kitasatosporales</taxon>
        <taxon>Streptomycetaceae</taxon>
        <taxon>Streptomyces</taxon>
    </lineage>
</organism>
<evidence type="ECO:0000313" key="2">
    <source>
        <dbReference type="EMBL" id="CCA57246.1"/>
    </source>
</evidence>
<gene>
    <name evidence="2" type="ordered locus">SVEN_3960</name>
</gene>
<protein>
    <recommendedName>
        <fullName evidence="4">Lipoprotein</fullName>
    </recommendedName>
</protein>
<dbReference type="KEGG" id="sve:SVEN_3960"/>
<keyword evidence="3" id="KW-1185">Reference proteome</keyword>
<proteinExistence type="predicted"/>
<dbReference type="RefSeq" id="WP_015035158.1">
    <property type="nucleotide sequence ID" value="NC_018750.1"/>
</dbReference>
<keyword evidence="1" id="KW-0732">Signal</keyword>
<dbReference type="PROSITE" id="PS51257">
    <property type="entry name" value="PROKAR_LIPOPROTEIN"/>
    <property type="match status" value="1"/>
</dbReference>
<dbReference type="PROSITE" id="PS51318">
    <property type="entry name" value="TAT"/>
    <property type="match status" value="1"/>
</dbReference>
<dbReference type="PATRIC" id="fig|953739.5.peg.6463"/>
<evidence type="ECO:0000256" key="1">
    <source>
        <dbReference type="SAM" id="SignalP"/>
    </source>
</evidence>
<dbReference type="EMBL" id="FR845719">
    <property type="protein sequence ID" value="CCA57246.1"/>
    <property type="molecule type" value="Genomic_DNA"/>
</dbReference>
<dbReference type="InterPro" id="IPR006311">
    <property type="entry name" value="TAT_signal"/>
</dbReference>
<dbReference type="eggNOG" id="ENOG5031YVQ">
    <property type="taxonomic scope" value="Bacteria"/>
</dbReference>
<dbReference type="OrthoDB" id="4861196at2"/>
<evidence type="ECO:0000313" key="3">
    <source>
        <dbReference type="Proteomes" id="UP000006854"/>
    </source>
</evidence>
<feature type="chain" id="PRO_5039613874" description="Lipoprotein" evidence="1">
    <location>
        <begin position="26"/>
        <end position="166"/>
    </location>
</feature>
<feature type="signal peptide" evidence="1">
    <location>
        <begin position="1"/>
        <end position="25"/>
    </location>
</feature>
<dbReference type="HOGENOM" id="CLU_1601828_0_0_11"/>
<reference evidence="2 3" key="1">
    <citation type="journal article" date="2011" name="BMC Genomics">
        <title>Genome-wide analysis of the role of GlnR in Streptomyces venezuelae provides new insights into global nitrogen regulation in actinomycetes.</title>
        <authorList>
            <person name="Pullan S.T."/>
            <person name="Bibb M.J."/>
            <person name="Merrick M."/>
        </authorList>
    </citation>
    <scope>NUCLEOTIDE SEQUENCE [LARGE SCALE GENOMIC DNA]</scope>
    <source>
        <strain evidence="2">ATCC 10712</strain>
    </source>
</reference>
<sequence>MILARRRALAATALAAIVAALSGCAVPPAGLAGVTVTADGSPVGVILMCHDHIDGATLYPDHGDSTGAPEDDGRWEHEAPVTGFTSWSLASPADGWTAETPLGRLVPGQRYALYGWTEDSSWSAAHVHFTTADLKALVPGQVRYERGDEVRIVSTDEFREKACEDF</sequence>
<evidence type="ECO:0008006" key="4">
    <source>
        <dbReference type="Google" id="ProtNLM"/>
    </source>
</evidence>
<dbReference type="AlphaFoldDB" id="F2RFU4"/>